<dbReference type="InterPro" id="IPR000560">
    <property type="entry name" value="His_Pase_clade-2"/>
</dbReference>
<dbReference type="EMBL" id="LXJU01000007">
    <property type="protein sequence ID" value="OGE53654.1"/>
    <property type="molecule type" value="Genomic_DNA"/>
</dbReference>
<dbReference type="InterPro" id="IPR029033">
    <property type="entry name" value="His_PPase_superfam"/>
</dbReference>
<dbReference type="PANTHER" id="PTHR11567">
    <property type="entry name" value="ACID PHOSPHATASE-RELATED"/>
    <property type="match status" value="1"/>
</dbReference>
<dbReference type="GO" id="GO:0016791">
    <property type="term" value="F:phosphatase activity"/>
    <property type="evidence" value="ECO:0007669"/>
    <property type="project" value="TreeGrafter"/>
</dbReference>
<feature type="chain" id="PRO_5009519665" description="3-phytase" evidence="3">
    <location>
        <begin position="22"/>
        <end position="488"/>
    </location>
</feature>
<feature type="signal peptide" evidence="3">
    <location>
        <begin position="1"/>
        <end position="21"/>
    </location>
</feature>
<evidence type="ECO:0000256" key="3">
    <source>
        <dbReference type="SAM" id="SignalP"/>
    </source>
</evidence>
<dbReference type="GeneID" id="34575694"/>
<proteinExistence type="inferred from homology"/>
<evidence type="ECO:0008006" key="6">
    <source>
        <dbReference type="Google" id="ProtNLM"/>
    </source>
</evidence>
<reference evidence="4 5" key="1">
    <citation type="journal article" date="2016" name="Sci. Rep.">
        <title>Penicillium arizonense, a new, genome sequenced fungal species, reveals a high chemical diversity in secreted metabolites.</title>
        <authorList>
            <person name="Grijseels S."/>
            <person name="Nielsen J.C."/>
            <person name="Randelovic M."/>
            <person name="Nielsen J."/>
            <person name="Nielsen K.F."/>
            <person name="Workman M."/>
            <person name="Frisvad J.C."/>
        </authorList>
    </citation>
    <scope>NUCLEOTIDE SEQUENCE [LARGE SCALE GENOMIC DNA]</scope>
    <source>
        <strain evidence="4 5">CBS 141311</strain>
    </source>
</reference>
<evidence type="ECO:0000313" key="4">
    <source>
        <dbReference type="EMBL" id="OGE53654.1"/>
    </source>
</evidence>
<evidence type="ECO:0000256" key="2">
    <source>
        <dbReference type="SAM" id="Phobius"/>
    </source>
</evidence>
<name>A0A1F5LKC0_PENAI</name>
<keyword evidence="3" id="KW-0732">Signal</keyword>
<keyword evidence="2" id="KW-0812">Transmembrane</keyword>
<comment type="similarity">
    <text evidence="1">Belongs to the histidine acid phosphatase family.</text>
</comment>
<evidence type="ECO:0000313" key="5">
    <source>
        <dbReference type="Proteomes" id="UP000177622"/>
    </source>
</evidence>
<dbReference type="Proteomes" id="UP000177622">
    <property type="component" value="Unassembled WGS sequence"/>
</dbReference>
<dbReference type="InterPro" id="IPR050645">
    <property type="entry name" value="Histidine_acid_phosphatase"/>
</dbReference>
<accession>A0A1F5LKC0</accession>
<feature type="transmembrane region" description="Helical" evidence="2">
    <location>
        <begin position="430"/>
        <end position="463"/>
    </location>
</feature>
<keyword evidence="2" id="KW-0472">Membrane</keyword>
<comment type="caution">
    <text evidence="4">The sequence shown here is derived from an EMBL/GenBank/DDBJ whole genome shotgun (WGS) entry which is preliminary data.</text>
</comment>
<dbReference type="OrthoDB" id="258392at2759"/>
<dbReference type="Gene3D" id="3.40.50.1240">
    <property type="entry name" value="Phosphoglycerate mutase-like"/>
    <property type="match status" value="1"/>
</dbReference>
<keyword evidence="5" id="KW-1185">Reference proteome</keyword>
<dbReference type="AlphaFoldDB" id="A0A1F5LKC0"/>
<dbReference type="Pfam" id="PF00328">
    <property type="entry name" value="His_Phos_2"/>
    <property type="match status" value="1"/>
</dbReference>
<sequence>MSVLRILFVLASLSLADLTNAERVLGAYIFQRHGDRTAKAWPPTKLTSLGYGQEYMTGTFFHDRYISSNSSYHIEGISTDTVNLAQVTASAPQDDVIETSGEGFLQGLYPPIGSVATETLRNGSTVQSPMNGYQLIPMSDVQSGSGSEDNAWLQSTSSCNNAKVSSNNYFSSNSFKSLLSSTKELYQSLEPLVNGTFSSTELNYKNAYTIWDLLHVALIHNSTTTFQPSSLLTDQVMQELFILASEHEFNLAYNSSDQISAVAGMTLAGEVLAALNETITSGGKSKLNIQFGAYATFLSYFGLAGLHTADETFSGIPDYASSMAWELVTNDTGTGMPSTSDISVRFVFHNGTSVEGSTHLQAYPLFGQSTLELPWAQFVDKSKKFAVSSQQQWCQACGNTNGICASTSDDNGGDSSSSSSSSGSSSGTGMSLGVAGVIGAMVTLGVLVGLLVLSMFIFGLRLVPKSALASIHRASDASTTPAMKTTLA</sequence>
<dbReference type="PANTHER" id="PTHR11567:SF142">
    <property type="entry name" value="PHOSPHOGLYCERATE MUTASE-LIKE PROTEIN"/>
    <property type="match status" value="1"/>
</dbReference>
<gene>
    <name evidence="4" type="ORF">PENARI_c007G06010</name>
</gene>
<organism evidence="4 5">
    <name type="scientific">Penicillium arizonense</name>
    <dbReference type="NCBI Taxonomy" id="1835702"/>
    <lineage>
        <taxon>Eukaryota</taxon>
        <taxon>Fungi</taxon>
        <taxon>Dikarya</taxon>
        <taxon>Ascomycota</taxon>
        <taxon>Pezizomycotina</taxon>
        <taxon>Eurotiomycetes</taxon>
        <taxon>Eurotiomycetidae</taxon>
        <taxon>Eurotiales</taxon>
        <taxon>Aspergillaceae</taxon>
        <taxon>Penicillium</taxon>
    </lineage>
</organism>
<keyword evidence="2" id="KW-1133">Transmembrane helix</keyword>
<dbReference type="SUPFAM" id="SSF53254">
    <property type="entry name" value="Phosphoglycerate mutase-like"/>
    <property type="match status" value="1"/>
</dbReference>
<protein>
    <recommendedName>
        <fullName evidence="6">3-phytase</fullName>
    </recommendedName>
</protein>
<dbReference type="RefSeq" id="XP_022489092.1">
    <property type="nucleotide sequence ID" value="XM_022630960.1"/>
</dbReference>
<evidence type="ECO:0000256" key="1">
    <source>
        <dbReference type="ARBA" id="ARBA00005375"/>
    </source>
</evidence>
<dbReference type="STRING" id="1835702.A0A1F5LKC0"/>